<feature type="transmembrane region" description="Helical" evidence="1">
    <location>
        <begin position="60"/>
        <end position="82"/>
    </location>
</feature>
<keyword evidence="1" id="KW-0472">Membrane</keyword>
<organism evidence="2 3">
    <name type="scientific">Glossina palpalis gambiensis</name>
    <dbReference type="NCBI Taxonomy" id="67801"/>
    <lineage>
        <taxon>Eukaryota</taxon>
        <taxon>Metazoa</taxon>
        <taxon>Ecdysozoa</taxon>
        <taxon>Arthropoda</taxon>
        <taxon>Hexapoda</taxon>
        <taxon>Insecta</taxon>
        <taxon>Pterygota</taxon>
        <taxon>Neoptera</taxon>
        <taxon>Endopterygota</taxon>
        <taxon>Diptera</taxon>
        <taxon>Brachycera</taxon>
        <taxon>Muscomorpha</taxon>
        <taxon>Hippoboscoidea</taxon>
        <taxon>Glossinidae</taxon>
        <taxon>Glossina</taxon>
    </lineage>
</organism>
<protein>
    <submittedName>
        <fullName evidence="2">Uncharacterized protein</fullName>
    </submittedName>
</protein>
<sequence>MNILFIAQAALSTSSSTSNSWISCAVMSSNSSLLEKTTSCQMRYLPHLKAFFAFTVTNWVYIKFGLLLVICIIELVQLVMIVHECKIIVQYWSTHYSAAYFAIAAMFHGLNHIL</sequence>
<feature type="transmembrane region" description="Helical" evidence="1">
    <location>
        <begin position="94"/>
        <end position="113"/>
    </location>
</feature>
<dbReference type="VEuPathDB" id="VectorBase:GPPI019959"/>
<evidence type="ECO:0000256" key="1">
    <source>
        <dbReference type="SAM" id="Phobius"/>
    </source>
</evidence>
<reference evidence="3" key="1">
    <citation type="submission" date="2015-01" db="EMBL/GenBank/DDBJ databases">
        <authorList>
            <person name="Aksoy S."/>
            <person name="Warren W."/>
            <person name="Wilson R.K."/>
        </authorList>
    </citation>
    <scope>NUCLEOTIDE SEQUENCE [LARGE SCALE GENOMIC DNA]</scope>
    <source>
        <strain evidence="3">IAEA</strain>
    </source>
</reference>
<reference evidence="2" key="2">
    <citation type="submission" date="2020-05" db="UniProtKB">
        <authorList>
            <consortium name="EnsemblMetazoa"/>
        </authorList>
    </citation>
    <scope>IDENTIFICATION</scope>
    <source>
        <strain evidence="2">IAEA</strain>
    </source>
</reference>
<evidence type="ECO:0000313" key="3">
    <source>
        <dbReference type="Proteomes" id="UP000092460"/>
    </source>
</evidence>
<keyword evidence="3" id="KW-1185">Reference proteome</keyword>
<keyword evidence="1" id="KW-1133">Transmembrane helix</keyword>
<keyword evidence="1" id="KW-0812">Transmembrane</keyword>
<evidence type="ECO:0000313" key="2">
    <source>
        <dbReference type="EnsemblMetazoa" id="GPPI019959-PA"/>
    </source>
</evidence>
<name>A0A1B0B5X2_9MUSC</name>
<accession>A0A1B0B5X2</accession>
<dbReference type="EMBL" id="JXJN01008895">
    <property type="status" value="NOT_ANNOTATED_CDS"/>
    <property type="molecule type" value="Genomic_DNA"/>
</dbReference>
<dbReference type="AlphaFoldDB" id="A0A1B0B5X2"/>
<dbReference type="EnsemblMetazoa" id="GPPI019959-RA">
    <property type="protein sequence ID" value="GPPI019959-PA"/>
    <property type="gene ID" value="GPPI019959"/>
</dbReference>
<dbReference type="Proteomes" id="UP000092460">
    <property type="component" value="Unassembled WGS sequence"/>
</dbReference>
<proteinExistence type="predicted"/>